<dbReference type="EMBL" id="BAAAQB010000037">
    <property type="protein sequence ID" value="GAA2139649.1"/>
    <property type="molecule type" value="Genomic_DNA"/>
</dbReference>
<proteinExistence type="predicted"/>
<evidence type="ECO:0000313" key="2">
    <source>
        <dbReference type="Proteomes" id="UP001500102"/>
    </source>
</evidence>
<comment type="caution">
    <text evidence="1">The sequence shown here is derived from an EMBL/GenBank/DDBJ whole genome shotgun (WGS) entry which is preliminary data.</text>
</comment>
<dbReference type="RefSeq" id="WP_344366680.1">
    <property type="nucleotide sequence ID" value="NZ_BAAAQB010000037.1"/>
</dbReference>
<dbReference type="SUPFAM" id="SSF117396">
    <property type="entry name" value="TM1631-like"/>
    <property type="match status" value="1"/>
</dbReference>
<sequence length="252" mass="28651">MDTDRTGTVRIGTSGWSYDHWEGVLYPPGLPARDRLAHYAARFDTVELNASFYRWPREDAFAGWRRRLPDGFAMSVKAPRGLTHGKKLYAPEAWVERITRCWHELGDKRAVLLVQLPPDFGRDDARLDYFLAALPEWIRVSVEFRHPSWDDPGVYALLERHGAAYCIMSGAGLPCVLRATAPFVYIRLHGPDRDALYAGSYPDEDLQWWAARIGEWRADGKDVFAYFNNDGGGNAVRNAAALRRLLGESLPW</sequence>
<dbReference type="Proteomes" id="UP001500102">
    <property type="component" value="Unassembled WGS sequence"/>
</dbReference>
<name>A0ABN2ZBD1_9MICC</name>
<dbReference type="PANTHER" id="PTHR30348">
    <property type="entry name" value="UNCHARACTERIZED PROTEIN YECE"/>
    <property type="match status" value="1"/>
</dbReference>
<evidence type="ECO:0000313" key="1">
    <source>
        <dbReference type="EMBL" id="GAA2139649.1"/>
    </source>
</evidence>
<dbReference type="InterPro" id="IPR002763">
    <property type="entry name" value="DUF72"/>
</dbReference>
<gene>
    <name evidence="1" type="ORF">GCM10009825_26800</name>
</gene>
<dbReference type="Gene3D" id="3.20.20.410">
    <property type="entry name" value="Protein of unknown function UPF0759"/>
    <property type="match status" value="1"/>
</dbReference>
<dbReference type="PANTHER" id="PTHR30348:SF4">
    <property type="entry name" value="DUF72 DOMAIN-CONTAINING PROTEIN"/>
    <property type="match status" value="1"/>
</dbReference>
<reference evidence="1 2" key="1">
    <citation type="journal article" date="2019" name="Int. J. Syst. Evol. Microbiol.">
        <title>The Global Catalogue of Microorganisms (GCM) 10K type strain sequencing project: providing services to taxonomists for standard genome sequencing and annotation.</title>
        <authorList>
            <consortium name="The Broad Institute Genomics Platform"/>
            <consortium name="The Broad Institute Genome Sequencing Center for Infectious Disease"/>
            <person name="Wu L."/>
            <person name="Ma J."/>
        </authorList>
    </citation>
    <scope>NUCLEOTIDE SEQUENCE [LARGE SCALE GENOMIC DNA]</scope>
    <source>
        <strain evidence="1 2">JCM 15921</strain>
    </source>
</reference>
<keyword evidence="2" id="KW-1185">Reference proteome</keyword>
<dbReference type="Pfam" id="PF01904">
    <property type="entry name" value="DUF72"/>
    <property type="match status" value="1"/>
</dbReference>
<dbReference type="InterPro" id="IPR036520">
    <property type="entry name" value="UPF0759_sf"/>
</dbReference>
<protein>
    <submittedName>
        <fullName evidence="1">DUF72 domain-containing protein</fullName>
    </submittedName>
</protein>
<accession>A0ABN2ZBD1</accession>
<organism evidence="1 2">
    <name type="scientific">Arthrobacter humicola</name>
    <dbReference type="NCBI Taxonomy" id="409291"/>
    <lineage>
        <taxon>Bacteria</taxon>
        <taxon>Bacillati</taxon>
        <taxon>Actinomycetota</taxon>
        <taxon>Actinomycetes</taxon>
        <taxon>Micrococcales</taxon>
        <taxon>Micrococcaceae</taxon>
        <taxon>Arthrobacter</taxon>
    </lineage>
</organism>